<evidence type="ECO:0000256" key="5">
    <source>
        <dbReference type="ARBA" id="ARBA00022490"/>
    </source>
</evidence>
<evidence type="ECO:0000256" key="9">
    <source>
        <dbReference type="ARBA" id="ARBA00022741"/>
    </source>
</evidence>
<keyword evidence="7 13" id="KW-0819">tRNA processing</keyword>
<dbReference type="Gene3D" id="3.40.50.11030">
    <property type="entry name" value="Threonylcarbamoyl-AMP synthase, C-terminal domain"/>
    <property type="match status" value="1"/>
</dbReference>
<evidence type="ECO:0000256" key="8">
    <source>
        <dbReference type="ARBA" id="ARBA00022695"/>
    </source>
</evidence>
<dbReference type="Pfam" id="PF01300">
    <property type="entry name" value="Sua5_yciO_yrdC"/>
    <property type="match status" value="1"/>
</dbReference>
<evidence type="ECO:0000256" key="4">
    <source>
        <dbReference type="ARBA" id="ARBA00015492"/>
    </source>
</evidence>
<sequence length="318" mass="34591">MAEIGKDIALAQSFLKNGQLVGIPTETVYGLAGNALNPESVALIFETKNRPSFDPLILHTSSLNRVEDFVMDFPERLKKLADSFWPGPLTLLLPRKPIVPDLVTSGLERVAVRVPKHPLTLTLLESLDFPLAAPSANPFGYISPTTPAHVEAQLGDKIPYILDGGACEVGLESTIVGLEGDDVVIYRLGGLDISEIEKQIGPIKVKDHSSSNPSAPGQLESHYAPRKPFLLGDLEKLISEKKEERALFGVLSFSKHFPGVENQFILSEKASLQEAAKNLFAAMRSLDQSNAEIILAELMPETGLGRAINDRLRRAAVK</sequence>
<evidence type="ECO:0000256" key="12">
    <source>
        <dbReference type="ARBA" id="ARBA00048366"/>
    </source>
</evidence>
<evidence type="ECO:0000256" key="1">
    <source>
        <dbReference type="ARBA" id="ARBA00004496"/>
    </source>
</evidence>
<evidence type="ECO:0000313" key="15">
    <source>
        <dbReference type="EMBL" id="GMQ30358.1"/>
    </source>
</evidence>
<evidence type="ECO:0000313" key="16">
    <source>
        <dbReference type="Proteomes" id="UP001338309"/>
    </source>
</evidence>
<comment type="catalytic activity">
    <reaction evidence="12 13">
        <text>L-threonine + hydrogencarbonate + ATP = L-threonylcarbamoyladenylate + diphosphate + H2O</text>
        <dbReference type="Rhea" id="RHEA:36407"/>
        <dbReference type="ChEBI" id="CHEBI:15377"/>
        <dbReference type="ChEBI" id="CHEBI:17544"/>
        <dbReference type="ChEBI" id="CHEBI:30616"/>
        <dbReference type="ChEBI" id="CHEBI:33019"/>
        <dbReference type="ChEBI" id="CHEBI:57926"/>
        <dbReference type="ChEBI" id="CHEBI:73682"/>
        <dbReference type="EC" id="2.7.7.87"/>
    </reaction>
</comment>
<dbReference type="PIRSF" id="PIRSF004930">
    <property type="entry name" value="Tln_factor_SUA5"/>
    <property type="match status" value="1"/>
</dbReference>
<comment type="caution">
    <text evidence="15">The sequence shown here is derived from an EMBL/GenBank/DDBJ whole genome shotgun (WGS) entry which is preliminary data.</text>
</comment>
<dbReference type="InterPro" id="IPR050156">
    <property type="entry name" value="TC-AMP_synthase_SUA5"/>
</dbReference>
<dbReference type="EMBL" id="BTPD01000009">
    <property type="protein sequence ID" value="GMQ30358.1"/>
    <property type="molecule type" value="Genomic_DNA"/>
</dbReference>
<evidence type="ECO:0000256" key="2">
    <source>
        <dbReference type="ARBA" id="ARBA00007663"/>
    </source>
</evidence>
<dbReference type="PROSITE" id="PS51163">
    <property type="entry name" value="YRDC"/>
    <property type="match status" value="1"/>
</dbReference>
<evidence type="ECO:0000256" key="6">
    <source>
        <dbReference type="ARBA" id="ARBA00022679"/>
    </source>
</evidence>
<dbReference type="Pfam" id="PF03481">
    <property type="entry name" value="Sua5_C"/>
    <property type="match status" value="1"/>
</dbReference>
<evidence type="ECO:0000256" key="3">
    <source>
        <dbReference type="ARBA" id="ARBA00012584"/>
    </source>
</evidence>
<dbReference type="PANTHER" id="PTHR17490:SF16">
    <property type="entry name" value="THREONYLCARBAMOYL-AMP SYNTHASE"/>
    <property type="match status" value="1"/>
</dbReference>
<name>A0ABQ6PQW1_9BACT</name>
<keyword evidence="10 13" id="KW-0067">ATP-binding</keyword>
<accession>A0ABQ6PQW1</accession>
<dbReference type="InterPro" id="IPR017945">
    <property type="entry name" value="DHBP_synth_RibB-like_a/b_dom"/>
</dbReference>
<organism evidence="15 16">
    <name type="scientific">Algoriphagus confluentis</name>
    <dbReference type="NCBI Taxonomy" id="1697556"/>
    <lineage>
        <taxon>Bacteria</taxon>
        <taxon>Pseudomonadati</taxon>
        <taxon>Bacteroidota</taxon>
        <taxon>Cytophagia</taxon>
        <taxon>Cytophagales</taxon>
        <taxon>Cyclobacteriaceae</taxon>
        <taxon>Algoriphagus</taxon>
    </lineage>
</organism>
<evidence type="ECO:0000256" key="7">
    <source>
        <dbReference type="ARBA" id="ARBA00022694"/>
    </source>
</evidence>
<comment type="subcellular location">
    <subcellularLocation>
        <location evidence="1 13">Cytoplasm</location>
    </subcellularLocation>
</comment>
<dbReference type="InterPro" id="IPR006070">
    <property type="entry name" value="Sua5-like_dom"/>
</dbReference>
<keyword evidence="6 13" id="KW-0808">Transferase</keyword>
<evidence type="ECO:0000256" key="10">
    <source>
        <dbReference type="ARBA" id="ARBA00022840"/>
    </source>
</evidence>
<keyword evidence="8 13" id="KW-0548">Nucleotidyltransferase</keyword>
<proteinExistence type="inferred from homology"/>
<dbReference type="SUPFAM" id="SSF55821">
    <property type="entry name" value="YrdC/RibB"/>
    <property type="match status" value="1"/>
</dbReference>
<dbReference type="InterPro" id="IPR010923">
    <property type="entry name" value="T(6)A37_SUA5"/>
</dbReference>
<feature type="domain" description="YrdC-like" evidence="14">
    <location>
        <begin position="5"/>
        <end position="191"/>
    </location>
</feature>
<gene>
    <name evidence="15" type="ORF">Aconfl_30010</name>
</gene>
<dbReference type="RefSeq" id="WP_338225065.1">
    <property type="nucleotide sequence ID" value="NZ_BTPD01000009.1"/>
</dbReference>
<dbReference type="Gene3D" id="3.90.870.10">
    <property type="entry name" value="DHBP synthase"/>
    <property type="match status" value="1"/>
</dbReference>
<evidence type="ECO:0000256" key="13">
    <source>
        <dbReference type="PIRNR" id="PIRNR004930"/>
    </source>
</evidence>
<evidence type="ECO:0000256" key="11">
    <source>
        <dbReference type="ARBA" id="ARBA00029774"/>
    </source>
</evidence>
<dbReference type="InterPro" id="IPR005145">
    <property type="entry name" value="Sua5_C"/>
</dbReference>
<keyword evidence="16" id="KW-1185">Reference proteome</keyword>
<dbReference type="PANTHER" id="PTHR17490">
    <property type="entry name" value="SUA5"/>
    <property type="match status" value="1"/>
</dbReference>
<dbReference type="EC" id="2.7.7.87" evidence="3 13"/>
<dbReference type="InterPro" id="IPR038385">
    <property type="entry name" value="Sua5/YwlC_C"/>
</dbReference>
<protein>
    <recommendedName>
        <fullName evidence="4 13">Threonylcarbamoyl-AMP synthase</fullName>
        <shortName evidence="13">TC-AMP synthase</shortName>
        <ecNumber evidence="3 13">2.7.7.87</ecNumber>
    </recommendedName>
    <alternativeName>
        <fullName evidence="11 13">L-threonylcarbamoyladenylate synthase</fullName>
    </alternativeName>
</protein>
<comment type="similarity">
    <text evidence="2 13">Belongs to the SUA5 family.</text>
</comment>
<dbReference type="NCBIfam" id="TIGR00057">
    <property type="entry name" value="L-threonylcarbamoyladenylate synthase"/>
    <property type="match status" value="1"/>
</dbReference>
<dbReference type="Proteomes" id="UP001338309">
    <property type="component" value="Unassembled WGS sequence"/>
</dbReference>
<keyword evidence="5 13" id="KW-0963">Cytoplasm</keyword>
<reference evidence="15 16" key="1">
    <citation type="submission" date="2023-08" db="EMBL/GenBank/DDBJ databases">
        <title>Draft genome sequence of Algoriphagus confluentis.</title>
        <authorList>
            <person name="Takatani N."/>
            <person name="Hosokawa M."/>
            <person name="Sawabe T."/>
        </authorList>
    </citation>
    <scope>NUCLEOTIDE SEQUENCE [LARGE SCALE GENOMIC DNA]</scope>
    <source>
        <strain evidence="15 16">NBRC 111222</strain>
    </source>
</reference>
<evidence type="ECO:0000259" key="14">
    <source>
        <dbReference type="PROSITE" id="PS51163"/>
    </source>
</evidence>
<keyword evidence="9 13" id="KW-0547">Nucleotide-binding</keyword>
<comment type="function">
    <text evidence="13">Required for the formation of a threonylcarbamoyl group on adenosine at position 37 (t(6)A37) in tRNAs that read codons beginning with adenine.</text>
</comment>